<organism evidence="2 3">
    <name type="scientific">Candidatus Azambacteria bacterium GW2011_GWA2_45_90</name>
    <dbReference type="NCBI Taxonomy" id="1618614"/>
    <lineage>
        <taxon>Bacteria</taxon>
        <taxon>Candidatus Azamiibacteriota</taxon>
    </lineage>
</organism>
<protein>
    <recommendedName>
        <fullName evidence="4">Lysozyme inhibitor LprI N-terminal domain-containing protein</fullName>
    </recommendedName>
</protein>
<feature type="signal peptide" evidence="1">
    <location>
        <begin position="1"/>
        <end position="23"/>
    </location>
</feature>
<name>A0A0G1NFM0_9BACT</name>
<feature type="chain" id="PRO_5002538834" description="Lysozyme inhibitor LprI N-terminal domain-containing protein" evidence="1">
    <location>
        <begin position="24"/>
        <end position="156"/>
    </location>
</feature>
<evidence type="ECO:0000313" key="2">
    <source>
        <dbReference type="EMBL" id="KKU19112.1"/>
    </source>
</evidence>
<accession>A0A0G1NFM0</accession>
<reference evidence="2 3" key="1">
    <citation type="journal article" date="2015" name="Nature">
        <title>rRNA introns, odd ribosomes, and small enigmatic genomes across a large radiation of phyla.</title>
        <authorList>
            <person name="Brown C.T."/>
            <person name="Hug L.A."/>
            <person name="Thomas B.C."/>
            <person name="Sharon I."/>
            <person name="Castelle C.J."/>
            <person name="Singh A."/>
            <person name="Wilkins M.J."/>
            <person name="Williams K.H."/>
            <person name="Banfield J.F."/>
        </authorList>
    </citation>
    <scope>NUCLEOTIDE SEQUENCE [LARGE SCALE GENOMIC DNA]</scope>
</reference>
<evidence type="ECO:0008006" key="4">
    <source>
        <dbReference type="Google" id="ProtNLM"/>
    </source>
</evidence>
<proteinExistence type="predicted"/>
<dbReference type="AlphaFoldDB" id="A0A0G1NFM0"/>
<comment type="caution">
    <text evidence="2">The sequence shown here is derived from an EMBL/GenBank/DDBJ whole genome shotgun (WGS) entry which is preliminary data.</text>
</comment>
<dbReference type="Proteomes" id="UP000034644">
    <property type="component" value="Unassembled WGS sequence"/>
</dbReference>
<sequence>MKKIIFSFALLSFMFLGVSFAFAQEQPATTTTPITPVITAKPAPKPFDPVCIQNAIEKRDTAVIAAFDKFSSVIKSALGVRKDALKAAWAKPTAKERRAAVLAAWNAYKKSTREAVAAAKKERKAAWNQFRKDRIACKDKEVNATSGGEHIGFDGF</sequence>
<dbReference type="EMBL" id="LCLO01000010">
    <property type="protein sequence ID" value="KKU19112.1"/>
    <property type="molecule type" value="Genomic_DNA"/>
</dbReference>
<evidence type="ECO:0000313" key="3">
    <source>
        <dbReference type="Proteomes" id="UP000034644"/>
    </source>
</evidence>
<keyword evidence="1" id="KW-0732">Signal</keyword>
<evidence type="ECO:0000256" key="1">
    <source>
        <dbReference type="SAM" id="SignalP"/>
    </source>
</evidence>
<gene>
    <name evidence="2" type="ORF">UX27_C0010G0007</name>
</gene>